<organism evidence="2 3">
    <name type="scientific">Amycolatopsis echigonensis</name>
    <dbReference type="NCBI Taxonomy" id="2576905"/>
    <lineage>
        <taxon>Bacteria</taxon>
        <taxon>Bacillati</taxon>
        <taxon>Actinomycetota</taxon>
        <taxon>Actinomycetes</taxon>
        <taxon>Pseudonocardiales</taxon>
        <taxon>Pseudonocardiaceae</taxon>
        <taxon>Amycolatopsis</taxon>
    </lineage>
</organism>
<evidence type="ECO:0000313" key="2">
    <source>
        <dbReference type="EMBL" id="MBB2503041.1"/>
    </source>
</evidence>
<sequence>MGLEVGVRAGWGAGLAAAGERFSDAKGGAGSVAGATGRLAAAAEPLPDSNAEPTPDSTAAG</sequence>
<feature type="compositionally biased region" description="Polar residues" evidence="1">
    <location>
        <begin position="51"/>
        <end position="61"/>
    </location>
</feature>
<protein>
    <submittedName>
        <fullName evidence="2">Uncharacterized protein</fullName>
    </submittedName>
</protein>
<dbReference type="EMBL" id="JACJHR010000047">
    <property type="protein sequence ID" value="MBB2503041.1"/>
    <property type="molecule type" value="Genomic_DNA"/>
</dbReference>
<evidence type="ECO:0000313" key="3">
    <source>
        <dbReference type="Proteomes" id="UP000550260"/>
    </source>
</evidence>
<dbReference type="RefSeq" id="WP_183125594.1">
    <property type="nucleotide sequence ID" value="NZ_JACJHR010000047.1"/>
</dbReference>
<dbReference type="Proteomes" id="UP000550260">
    <property type="component" value="Unassembled WGS sequence"/>
</dbReference>
<proteinExistence type="predicted"/>
<evidence type="ECO:0000256" key="1">
    <source>
        <dbReference type="SAM" id="MobiDB-lite"/>
    </source>
</evidence>
<accession>A0A8E2B6L9</accession>
<reference evidence="2 3" key="1">
    <citation type="submission" date="2020-08" db="EMBL/GenBank/DDBJ databases">
        <title>Amycolatopsis echigonensis JCM 21831.</title>
        <authorList>
            <person name="Tedsree N."/>
            <person name="Kuncharoen N."/>
            <person name="Likhitwitayawuid K."/>
            <person name="Tanasupawat S."/>
        </authorList>
    </citation>
    <scope>NUCLEOTIDE SEQUENCE [LARGE SCALE GENOMIC DNA]</scope>
    <source>
        <strain evidence="2 3">JCM 21831</strain>
    </source>
</reference>
<name>A0A8E2B6L9_9PSEU</name>
<dbReference type="AlphaFoldDB" id="A0A8E2B6L9"/>
<comment type="caution">
    <text evidence="2">The sequence shown here is derived from an EMBL/GenBank/DDBJ whole genome shotgun (WGS) entry which is preliminary data.</text>
</comment>
<gene>
    <name evidence="2" type="ORF">H5411_28385</name>
</gene>
<feature type="region of interest" description="Disordered" evidence="1">
    <location>
        <begin position="39"/>
        <end position="61"/>
    </location>
</feature>